<protein>
    <submittedName>
        <fullName evidence="1">Uncharacterized protein</fullName>
    </submittedName>
</protein>
<evidence type="ECO:0000313" key="1">
    <source>
        <dbReference type="EMBL" id="CAG5096039.1"/>
    </source>
</evidence>
<dbReference type="SUPFAM" id="SSF53335">
    <property type="entry name" value="S-adenosyl-L-methionine-dependent methyltransferases"/>
    <property type="match status" value="1"/>
</dbReference>
<evidence type="ECO:0000313" key="2">
    <source>
        <dbReference type="Proteomes" id="UP000786811"/>
    </source>
</evidence>
<dbReference type="InterPro" id="IPR026669">
    <property type="entry name" value="Arsenite_MeTrfase-like"/>
</dbReference>
<dbReference type="Proteomes" id="UP000786811">
    <property type="component" value="Unassembled WGS sequence"/>
</dbReference>
<accession>A0A8J2HHS9</accession>
<keyword evidence="2" id="KW-1185">Reference proteome</keyword>
<organism evidence="1 2">
    <name type="scientific">Cotesia congregata</name>
    <name type="common">Parasitoid wasp</name>
    <name type="synonym">Apanteles congregatus</name>
    <dbReference type="NCBI Taxonomy" id="51543"/>
    <lineage>
        <taxon>Eukaryota</taxon>
        <taxon>Metazoa</taxon>
        <taxon>Ecdysozoa</taxon>
        <taxon>Arthropoda</taxon>
        <taxon>Hexapoda</taxon>
        <taxon>Insecta</taxon>
        <taxon>Pterygota</taxon>
        <taxon>Neoptera</taxon>
        <taxon>Endopterygota</taxon>
        <taxon>Hymenoptera</taxon>
        <taxon>Apocrita</taxon>
        <taxon>Ichneumonoidea</taxon>
        <taxon>Braconidae</taxon>
        <taxon>Microgastrinae</taxon>
        <taxon>Cotesia</taxon>
    </lineage>
</organism>
<proteinExistence type="predicted"/>
<dbReference type="OrthoDB" id="15794at2759"/>
<comment type="caution">
    <text evidence="1">The sequence shown here is derived from an EMBL/GenBank/DDBJ whole genome shotgun (WGS) entry which is preliminary data.</text>
</comment>
<name>A0A8J2HHS9_COTCN</name>
<dbReference type="Gene3D" id="3.40.50.150">
    <property type="entry name" value="Vaccinia Virus protein VP39"/>
    <property type="match status" value="1"/>
</dbReference>
<sequence>MSKNEQNGTDDMKVAVGEIDEIMKRYDEKIRNKLVSHILSSWLTEKAAEHLGLDEVLENDNYVDDDFDTGDILDDPIKTLDNIVASIKPKVPRSGILELENFIQTKNPDDSNTTIEIDCFLYDDEDLDILEDKGELSRYYCETCGSKKIKFLNIESHSMSREELFALFNDTLPVLVDKVVLDVGSRLGAVLYGAYVFTDAEKIIGVEMNKEFCDIQTEVIDKFKMNKRIEVINKKIQDCADVLISADVVVLNNVFEPYLPKEKHAELWYFFKEHIKKGAYIVCRPPIEHAVKDLNLNIDVTEWIKKVEALSFNDTTDEGENEVPKIDFPRSGISCYVVL</sequence>
<dbReference type="InterPro" id="IPR029063">
    <property type="entry name" value="SAM-dependent_MTases_sf"/>
</dbReference>
<dbReference type="EMBL" id="CAJNRD030001121">
    <property type="protein sequence ID" value="CAG5096039.1"/>
    <property type="molecule type" value="Genomic_DNA"/>
</dbReference>
<reference evidence="1" key="1">
    <citation type="submission" date="2021-04" db="EMBL/GenBank/DDBJ databases">
        <authorList>
            <person name="Chebbi M.A.C M."/>
        </authorList>
    </citation>
    <scope>NUCLEOTIDE SEQUENCE</scope>
</reference>
<gene>
    <name evidence="1" type="ORF">HICCMSTLAB_LOCUS8010</name>
</gene>
<dbReference type="PANTHER" id="PTHR43675:SF1">
    <property type="entry name" value="RIKEN CDNA 2700097O09 GENE"/>
    <property type="match status" value="1"/>
</dbReference>
<dbReference type="PANTHER" id="PTHR43675">
    <property type="entry name" value="ARSENITE METHYLTRANSFERASE"/>
    <property type="match status" value="1"/>
</dbReference>
<dbReference type="GO" id="GO:0008168">
    <property type="term" value="F:methyltransferase activity"/>
    <property type="evidence" value="ECO:0007669"/>
    <property type="project" value="TreeGrafter"/>
</dbReference>
<dbReference type="AlphaFoldDB" id="A0A8J2HHS9"/>